<keyword evidence="1" id="KW-1133">Transmembrane helix</keyword>
<evidence type="ECO:0000313" key="2">
    <source>
        <dbReference type="EMBL" id="PTL60511.1"/>
    </source>
</evidence>
<keyword evidence="3" id="KW-1185">Reference proteome</keyword>
<feature type="transmembrane region" description="Helical" evidence="1">
    <location>
        <begin position="85"/>
        <end position="104"/>
    </location>
</feature>
<evidence type="ECO:0000256" key="1">
    <source>
        <dbReference type="SAM" id="Phobius"/>
    </source>
</evidence>
<sequence>MARAVRVLLPVGLLLGVLSRLDETTATAVPLSDNATWVGAAVLAGLLLPAAGARAGVLVLTAANGAYYAWIAATEPGTPLGAPLHWLLLGVLTGAVFGSAGAVARRAAPPARALALAAPLLAVALDRAGLLAALLP</sequence>
<dbReference type="EMBL" id="PYYB01000001">
    <property type="protein sequence ID" value="PTL60511.1"/>
    <property type="molecule type" value="Genomic_DNA"/>
</dbReference>
<accession>A0A2T4UMS4</accession>
<feature type="transmembrane region" description="Helical" evidence="1">
    <location>
        <begin position="116"/>
        <end position="135"/>
    </location>
</feature>
<comment type="caution">
    <text evidence="2">The sequence shown here is derived from an EMBL/GenBank/DDBJ whole genome shotgun (WGS) entry which is preliminary data.</text>
</comment>
<keyword evidence="1" id="KW-0472">Membrane</keyword>
<name>A0A2T4UMS4_9ACTN</name>
<evidence type="ECO:0000313" key="3">
    <source>
        <dbReference type="Proteomes" id="UP000240739"/>
    </source>
</evidence>
<feature type="transmembrane region" description="Helical" evidence="1">
    <location>
        <begin position="55"/>
        <end position="73"/>
    </location>
</feature>
<keyword evidence="1" id="KW-0812">Transmembrane</keyword>
<gene>
    <name evidence="2" type="ORF">C7Y72_13120</name>
</gene>
<reference evidence="2 3" key="1">
    <citation type="submission" date="2018-03" db="EMBL/GenBank/DDBJ databases">
        <title>Aquarubrobacter algicola gen. nov., sp. nov., a novel actinobacterium isolated from shallow eutrophic lake during the end of cyanobacterial harmful algal blooms.</title>
        <authorList>
            <person name="Chun S.J."/>
        </authorList>
    </citation>
    <scope>NUCLEOTIDE SEQUENCE [LARGE SCALE GENOMIC DNA]</scope>
    <source>
        <strain evidence="2 3">Seoho-28</strain>
    </source>
</reference>
<dbReference type="AlphaFoldDB" id="A0A2T4UMS4"/>
<protein>
    <submittedName>
        <fullName evidence="2">Uncharacterized protein</fullName>
    </submittedName>
</protein>
<organism evidence="2 3">
    <name type="scientific">Paraconexibacter algicola</name>
    <dbReference type="NCBI Taxonomy" id="2133960"/>
    <lineage>
        <taxon>Bacteria</taxon>
        <taxon>Bacillati</taxon>
        <taxon>Actinomycetota</taxon>
        <taxon>Thermoleophilia</taxon>
        <taxon>Solirubrobacterales</taxon>
        <taxon>Paraconexibacteraceae</taxon>
        <taxon>Paraconexibacter</taxon>
    </lineage>
</organism>
<dbReference type="Proteomes" id="UP000240739">
    <property type="component" value="Unassembled WGS sequence"/>
</dbReference>
<proteinExistence type="predicted"/>